<dbReference type="InterPro" id="IPR009912">
    <property type="entry name" value="DUF1451"/>
</dbReference>
<sequence>MSDKNSNYQNVFDKIYIWLKDAKNDEVKSIMQWVKKADEVINAAEQVSINEYQLSVDSFKQDLLGFYQHNKADAENSMYLNAISEGMWQHLAHMTDQTQVEWTELVDDFNHDGTYKTGDLIGFGRIQCQGCDRQVDITHASTVIQCPNCGSNEYSRQAFSE</sequence>
<evidence type="ECO:0000313" key="2">
    <source>
        <dbReference type="Proteomes" id="UP001248581"/>
    </source>
</evidence>
<protein>
    <recommendedName>
        <fullName evidence="3">Zinc ribbon-containing protein</fullName>
    </recommendedName>
</protein>
<dbReference type="EMBL" id="CP134146">
    <property type="protein sequence ID" value="WNC69596.1"/>
    <property type="molecule type" value="Genomic_DNA"/>
</dbReference>
<dbReference type="RefSeq" id="WP_348388738.1">
    <property type="nucleotide sequence ID" value="NZ_CP134146.1"/>
</dbReference>
<accession>A0ABY9TLJ0</accession>
<evidence type="ECO:0000313" key="1">
    <source>
        <dbReference type="EMBL" id="WNC69596.1"/>
    </source>
</evidence>
<dbReference type="Pfam" id="PF07295">
    <property type="entry name" value="DUF1451"/>
    <property type="match status" value="1"/>
</dbReference>
<gene>
    <name evidence="1" type="ORF">RI845_05465</name>
</gene>
<reference evidence="2" key="1">
    <citation type="submission" date="2023-09" db="EMBL/GenBank/DDBJ databases">
        <authorList>
            <person name="Li S."/>
            <person name="Li X."/>
            <person name="Zhang C."/>
            <person name="Zhao Z."/>
        </authorList>
    </citation>
    <scope>NUCLEOTIDE SEQUENCE [LARGE SCALE GENOMIC DNA]</scope>
    <source>
        <strain evidence="2">SQ345</strain>
    </source>
</reference>
<keyword evidence="2" id="KW-1185">Reference proteome</keyword>
<evidence type="ECO:0008006" key="3">
    <source>
        <dbReference type="Google" id="ProtNLM"/>
    </source>
</evidence>
<proteinExistence type="predicted"/>
<dbReference type="Proteomes" id="UP001248581">
    <property type="component" value="Chromosome"/>
</dbReference>
<name>A0ABY9TLJ0_9GAMM</name>
<organism evidence="1 2">
    <name type="scientific">Thalassotalea nanhaiensis</name>
    <dbReference type="NCBI Taxonomy" id="3065648"/>
    <lineage>
        <taxon>Bacteria</taxon>
        <taxon>Pseudomonadati</taxon>
        <taxon>Pseudomonadota</taxon>
        <taxon>Gammaproteobacteria</taxon>
        <taxon>Alteromonadales</taxon>
        <taxon>Colwelliaceae</taxon>
        <taxon>Thalassotalea</taxon>
    </lineage>
</organism>